<evidence type="ECO:0000313" key="2">
    <source>
        <dbReference type="EMBL" id="TNL99695.1"/>
    </source>
</evidence>
<reference evidence="2 3" key="1">
    <citation type="submission" date="2019-06" db="EMBL/GenBank/DDBJ databases">
        <authorList>
            <person name="Li J."/>
        </authorList>
    </citation>
    <scope>NUCLEOTIDE SEQUENCE [LARGE SCALE GENOMIC DNA]</scope>
    <source>
        <strain evidence="2 3">LMG 28165</strain>
    </source>
</reference>
<keyword evidence="3" id="KW-1185">Reference proteome</keyword>
<gene>
    <name evidence="2" type="ORF">FHE74_01235</name>
</gene>
<evidence type="ECO:0000259" key="1">
    <source>
        <dbReference type="Pfam" id="PF07510"/>
    </source>
</evidence>
<dbReference type="AlphaFoldDB" id="A0A5C4U736"/>
<keyword evidence="2" id="KW-0540">Nuclease</keyword>
<dbReference type="RefSeq" id="WP_139464611.1">
    <property type="nucleotide sequence ID" value="NZ_VDHJ01000002.1"/>
</dbReference>
<dbReference type="InterPro" id="IPR011089">
    <property type="entry name" value="GmrSD_C"/>
</dbReference>
<feature type="domain" description="GmrSD restriction endonucleases C-terminal" evidence="1">
    <location>
        <begin position="108"/>
        <end position="197"/>
    </location>
</feature>
<dbReference type="OrthoDB" id="5196645at2"/>
<comment type="caution">
    <text evidence="2">The sequence shown here is derived from an EMBL/GenBank/DDBJ whole genome shotgun (WGS) entry which is preliminary data.</text>
</comment>
<name>A0A5C4U736_9CORY</name>
<protein>
    <submittedName>
        <fullName evidence="2">HNH endonuclease</fullName>
    </submittedName>
</protein>
<dbReference type="PANTHER" id="PTHR24094:SF15">
    <property type="entry name" value="AMP-DEPENDENT SYNTHETASE_LIGASE DOMAIN-CONTAINING PROTEIN-RELATED"/>
    <property type="match status" value="1"/>
</dbReference>
<organism evidence="2 3">
    <name type="scientific">Corynebacterium tapiri</name>
    <dbReference type="NCBI Taxonomy" id="1448266"/>
    <lineage>
        <taxon>Bacteria</taxon>
        <taxon>Bacillati</taxon>
        <taxon>Actinomycetota</taxon>
        <taxon>Actinomycetes</taxon>
        <taxon>Mycobacteriales</taxon>
        <taxon>Corynebacteriaceae</taxon>
        <taxon>Corynebacterium</taxon>
    </lineage>
</organism>
<dbReference type="EMBL" id="VDHJ01000002">
    <property type="protein sequence ID" value="TNL99695.1"/>
    <property type="molecule type" value="Genomic_DNA"/>
</dbReference>
<dbReference type="GO" id="GO:0004519">
    <property type="term" value="F:endonuclease activity"/>
    <property type="evidence" value="ECO:0007669"/>
    <property type="project" value="UniProtKB-KW"/>
</dbReference>
<dbReference type="Pfam" id="PF07510">
    <property type="entry name" value="GmrSD_C"/>
    <property type="match status" value="1"/>
</dbReference>
<accession>A0A5C4U736</accession>
<dbReference type="Proteomes" id="UP000312032">
    <property type="component" value="Unassembled WGS sequence"/>
</dbReference>
<dbReference type="PANTHER" id="PTHR24094">
    <property type="entry name" value="SECRETED PROTEIN"/>
    <property type="match status" value="1"/>
</dbReference>
<keyword evidence="2" id="KW-0255">Endonuclease</keyword>
<evidence type="ECO:0000313" key="3">
    <source>
        <dbReference type="Proteomes" id="UP000312032"/>
    </source>
</evidence>
<proteinExistence type="predicted"/>
<sequence length="217" mass="24057">MRISLYQLYVLLLSLCTLAAAIAWVLPRTRTSLNDALPPTATLLSSVRIVDHRYPVPGYEREAFGDGWGTRAGCTTREAILASQFPGQGCEASGTTTGMYTGASISPHTSDIDHLFPLAAAWDMGAANWDEKRRVAFANDPLNLIAVDSTANREKSDQLPSEWLPPLQSSRCWYVRRVFYIAATYQLALTRADAWALRRECFLSDLTHLNYSGGRPE</sequence>
<keyword evidence="2" id="KW-0378">Hydrolase</keyword>